<organism evidence="2">
    <name type="scientific">Mycobacterium triplex</name>
    <dbReference type="NCBI Taxonomy" id="47839"/>
    <lineage>
        <taxon>Bacteria</taxon>
        <taxon>Bacillati</taxon>
        <taxon>Actinomycetota</taxon>
        <taxon>Actinomycetes</taxon>
        <taxon>Mycobacteriales</taxon>
        <taxon>Mycobacteriaceae</taxon>
        <taxon>Mycobacterium</taxon>
        <taxon>Mycobacterium simiae complex</taxon>
    </lineage>
</organism>
<dbReference type="OrthoDB" id="4699757at2"/>
<dbReference type="Proteomes" id="UP000193710">
    <property type="component" value="Unassembled WGS sequence"/>
</dbReference>
<dbReference type="STRING" id="47839.BN973_04769"/>
<proteinExistence type="inferred from homology"/>
<gene>
    <name evidence="3" type="ORF">AWC29_25965</name>
    <name evidence="2" type="ORF">BN973_04769</name>
</gene>
<dbReference type="InterPro" id="IPR014748">
    <property type="entry name" value="Enoyl-CoA_hydra_C"/>
</dbReference>
<dbReference type="Gene3D" id="3.90.226.10">
    <property type="entry name" value="2-enoyl-CoA Hydratase, Chain A, domain 1"/>
    <property type="match status" value="1"/>
</dbReference>
<sequence length="265" mass="27928">MSTSLETLSVASATDGVCEISLARPKLLNRFDNQAQVELAAVLEDLAKDEDVRAIVLGSTGKAFSAGGDFALMQAAHDHDDARRETVEAGLRLVRSFTALPQPIVAAMQGSAIGLGATVALMCDVVVAARSAKLADTHVKVGLVAGDGGCLVWPQAAGMLRARRYLLTGDALDAETAYQFGMVTDLVDEPAEALPCAREIARRIAGLAPLAVRGTKRALNHVTSLRAAEVVELAFELEERTLTSDDLLEGIASFKEGRAANFVGR</sequence>
<dbReference type="SUPFAM" id="SSF52096">
    <property type="entry name" value="ClpP/crotonase"/>
    <property type="match status" value="1"/>
</dbReference>
<evidence type="ECO:0000313" key="4">
    <source>
        <dbReference type="Proteomes" id="UP000193710"/>
    </source>
</evidence>
<reference evidence="3 4" key="3">
    <citation type="submission" date="2016-01" db="EMBL/GenBank/DDBJ databases">
        <title>The new phylogeny of the genus Mycobacterium.</title>
        <authorList>
            <person name="Tarcisio F."/>
            <person name="Conor M."/>
            <person name="Antonella G."/>
            <person name="Elisabetta G."/>
            <person name="Giulia F.S."/>
            <person name="Sara T."/>
            <person name="Anna F."/>
            <person name="Clotilde B."/>
            <person name="Roberto B."/>
            <person name="Veronica D.S."/>
            <person name="Fabio R."/>
            <person name="Monica P."/>
            <person name="Olivier J."/>
            <person name="Enrico T."/>
            <person name="Nicola S."/>
        </authorList>
    </citation>
    <scope>NUCLEOTIDE SEQUENCE [LARGE SCALE GENOMIC DNA]</scope>
    <source>
        <strain evidence="3 4">DSM 44626</strain>
    </source>
</reference>
<dbReference type="Proteomes" id="UP000028880">
    <property type="component" value="Unassembled WGS sequence"/>
</dbReference>
<protein>
    <submittedName>
        <fullName evidence="2">Enoyl-CoA hydratase</fullName>
    </submittedName>
</protein>
<dbReference type="HOGENOM" id="CLU_009834_7_2_11"/>
<dbReference type="PANTHER" id="PTHR43459:SF3">
    <property type="entry name" value="ENOYL-COA HYDRATASE ECHA15 (ENOYL HYDRASE) (UNSATURATED ACYL-COA HYDRATASE) (CROTONASE)-RELATED"/>
    <property type="match status" value="1"/>
</dbReference>
<dbReference type="InterPro" id="IPR029045">
    <property type="entry name" value="ClpP/crotonase-like_dom_sf"/>
</dbReference>
<evidence type="ECO:0000256" key="1">
    <source>
        <dbReference type="ARBA" id="ARBA00005254"/>
    </source>
</evidence>
<dbReference type="AlphaFoldDB" id="A0A024K383"/>
<evidence type="ECO:0000313" key="2">
    <source>
        <dbReference type="EMBL" id="CDO90376.1"/>
    </source>
</evidence>
<dbReference type="eggNOG" id="COG1024">
    <property type="taxonomic scope" value="Bacteria"/>
</dbReference>
<keyword evidence="4" id="KW-1185">Reference proteome</keyword>
<comment type="similarity">
    <text evidence="1">Belongs to the enoyl-CoA hydratase/isomerase family.</text>
</comment>
<name>A0A024K383_9MYCO</name>
<reference evidence="2" key="1">
    <citation type="journal article" date="2014" name="Genome Announc.">
        <title>Draft Genome Sequence of Mycobacterium triplex DSM 44626.</title>
        <authorList>
            <person name="Sassi M."/>
            <person name="Croce O."/>
            <person name="Robert C."/>
            <person name="Raoult D."/>
            <person name="Drancourt M."/>
        </authorList>
    </citation>
    <scope>NUCLEOTIDE SEQUENCE [LARGE SCALE GENOMIC DNA]</scope>
    <source>
        <strain evidence="2">DSM 44626</strain>
    </source>
</reference>
<dbReference type="Gene3D" id="1.10.12.10">
    <property type="entry name" value="Lyase 2-enoyl-coa Hydratase, Chain A, domain 2"/>
    <property type="match status" value="1"/>
</dbReference>
<dbReference type="PANTHER" id="PTHR43459">
    <property type="entry name" value="ENOYL-COA HYDRATASE"/>
    <property type="match status" value="1"/>
</dbReference>
<dbReference type="CDD" id="cd06558">
    <property type="entry name" value="crotonase-like"/>
    <property type="match status" value="1"/>
</dbReference>
<reference evidence="2" key="2">
    <citation type="submission" date="2014-04" db="EMBL/GenBank/DDBJ databases">
        <authorList>
            <person name="Urmite Genomes U."/>
        </authorList>
    </citation>
    <scope>NUCLEOTIDE SEQUENCE</scope>
    <source>
        <strain evidence="2">DSM 44626</strain>
    </source>
</reference>
<dbReference type="RefSeq" id="WP_036471088.1">
    <property type="nucleotide sequence ID" value="NZ_HG964446.1"/>
</dbReference>
<accession>A0A024K383</accession>
<dbReference type="InterPro" id="IPR001753">
    <property type="entry name" value="Enoyl-CoA_hydra/iso"/>
</dbReference>
<evidence type="ECO:0000313" key="3">
    <source>
        <dbReference type="EMBL" id="ORW99812.1"/>
    </source>
</evidence>
<dbReference type="EMBL" id="HG964446">
    <property type="protein sequence ID" value="CDO90376.1"/>
    <property type="molecule type" value="Genomic_DNA"/>
</dbReference>
<dbReference type="EMBL" id="LQPY01000037">
    <property type="protein sequence ID" value="ORW99812.1"/>
    <property type="molecule type" value="Genomic_DNA"/>
</dbReference>
<dbReference type="Pfam" id="PF00378">
    <property type="entry name" value="ECH_1"/>
    <property type="match status" value="1"/>
</dbReference>
<dbReference type="GO" id="GO:0003824">
    <property type="term" value="F:catalytic activity"/>
    <property type="evidence" value="ECO:0007669"/>
    <property type="project" value="UniProtKB-ARBA"/>
</dbReference>